<dbReference type="AlphaFoldDB" id="A0AAD4VK30"/>
<dbReference type="InterPro" id="IPR002885">
    <property type="entry name" value="PPR_rpt"/>
</dbReference>
<dbReference type="PANTHER" id="PTHR47926">
    <property type="entry name" value="PENTATRICOPEPTIDE REPEAT-CONTAINING PROTEIN"/>
    <property type="match status" value="1"/>
</dbReference>
<dbReference type="GO" id="GO:0003723">
    <property type="term" value="F:RNA binding"/>
    <property type="evidence" value="ECO:0007669"/>
    <property type="project" value="InterPro"/>
</dbReference>
<feature type="repeat" description="PPR" evidence="3">
    <location>
        <begin position="58"/>
        <end position="88"/>
    </location>
</feature>
<keyword evidence="2" id="KW-0677">Repeat</keyword>
<dbReference type="Pfam" id="PF14432">
    <property type="entry name" value="DYW_deaminase"/>
    <property type="match status" value="1"/>
</dbReference>
<dbReference type="EMBL" id="JAJFAZ020000006">
    <property type="protein sequence ID" value="KAI5326564.1"/>
    <property type="molecule type" value="Genomic_DNA"/>
</dbReference>
<dbReference type="Pfam" id="PF13041">
    <property type="entry name" value="PPR_2"/>
    <property type="match status" value="1"/>
</dbReference>
<sequence>MYAKCGKIKYSERIFENCSICGDVILWNSMITSYGIHGYGLQALGIYRRMKDEGFKPNETSFLSLLTACSHSGLVEEGIKLFHSMERDPDIALMEKHYAEIHQHLENLRVVVEASDYVPDTSGVLRDVDEPAKIVRRELIVRDANRFDHFVDGKCSCNDYW</sequence>
<dbReference type="InterPro" id="IPR011990">
    <property type="entry name" value="TPR-like_helical_dom_sf"/>
</dbReference>
<dbReference type="InterPro" id="IPR032867">
    <property type="entry name" value="DYW_dom"/>
</dbReference>
<dbReference type="GO" id="GO:0009451">
    <property type="term" value="P:RNA modification"/>
    <property type="evidence" value="ECO:0007669"/>
    <property type="project" value="InterPro"/>
</dbReference>
<proteinExistence type="inferred from homology"/>
<dbReference type="PROSITE" id="PS51375">
    <property type="entry name" value="PPR"/>
    <property type="match status" value="2"/>
</dbReference>
<feature type="domain" description="DYW" evidence="4">
    <location>
        <begin position="132"/>
        <end position="161"/>
    </location>
</feature>
<accession>A0AAD4VK30</accession>
<feature type="repeat" description="PPR" evidence="3">
    <location>
        <begin position="23"/>
        <end position="57"/>
    </location>
</feature>
<keyword evidence="6" id="KW-1185">Reference proteome</keyword>
<gene>
    <name evidence="5" type="ORF">L3X38_035638</name>
</gene>
<dbReference type="Gene3D" id="1.25.40.10">
    <property type="entry name" value="Tetratricopeptide repeat domain"/>
    <property type="match status" value="1"/>
</dbReference>
<evidence type="ECO:0000313" key="6">
    <source>
        <dbReference type="Proteomes" id="UP001054821"/>
    </source>
</evidence>
<organism evidence="5 6">
    <name type="scientific">Prunus dulcis</name>
    <name type="common">Almond</name>
    <name type="synonym">Amygdalus dulcis</name>
    <dbReference type="NCBI Taxonomy" id="3755"/>
    <lineage>
        <taxon>Eukaryota</taxon>
        <taxon>Viridiplantae</taxon>
        <taxon>Streptophyta</taxon>
        <taxon>Embryophyta</taxon>
        <taxon>Tracheophyta</taxon>
        <taxon>Spermatophyta</taxon>
        <taxon>Magnoliopsida</taxon>
        <taxon>eudicotyledons</taxon>
        <taxon>Gunneridae</taxon>
        <taxon>Pentapetalae</taxon>
        <taxon>rosids</taxon>
        <taxon>fabids</taxon>
        <taxon>Rosales</taxon>
        <taxon>Rosaceae</taxon>
        <taxon>Amygdaloideae</taxon>
        <taxon>Amygdaleae</taxon>
        <taxon>Prunus</taxon>
    </lineage>
</organism>
<evidence type="ECO:0000256" key="1">
    <source>
        <dbReference type="ARBA" id="ARBA00006643"/>
    </source>
</evidence>
<dbReference type="NCBIfam" id="TIGR00756">
    <property type="entry name" value="PPR"/>
    <property type="match status" value="2"/>
</dbReference>
<protein>
    <recommendedName>
        <fullName evidence="4">DYW domain-containing protein</fullName>
    </recommendedName>
</protein>
<comment type="caution">
    <text evidence="5">The sequence shown here is derived from an EMBL/GenBank/DDBJ whole genome shotgun (WGS) entry which is preliminary data.</text>
</comment>
<dbReference type="InterPro" id="IPR046960">
    <property type="entry name" value="PPR_At4g14850-like_plant"/>
</dbReference>
<evidence type="ECO:0000256" key="2">
    <source>
        <dbReference type="ARBA" id="ARBA00022737"/>
    </source>
</evidence>
<dbReference type="GO" id="GO:0008270">
    <property type="term" value="F:zinc ion binding"/>
    <property type="evidence" value="ECO:0007669"/>
    <property type="project" value="InterPro"/>
</dbReference>
<evidence type="ECO:0000256" key="3">
    <source>
        <dbReference type="PROSITE-ProRule" id="PRU00708"/>
    </source>
</evidence>
<evidence type="ECO:0000259" key="4">
    <source>
        <dbReference type="Pfam" id="PF14432"/>
    </source>
</evidence>
<name>A0AAD4VK30_PRUDU</name>
<reference evidence="5 6" key="1">
    <citation type="journal article" date="2022" name="G3 (Bethesda)">
        <title>Whole-genome sequence and methylome profiling of the almond [Prunus dulcis (Mill.) D.A. Webb] cultivar 'Nonpareil'.</title>
        <authorList>
            <person name="D'Amico-Willman K.M."/>
            <person name="Ouma W.Z."/>
            <person name="Meulia T."/>
            <person name="Sideli G.M."/>
            <person name="Gradziel T.M."/>
            <person name="Fresnedo-Ramirez J."/>
        </authorList>
    </citation>
    <scope>NUCLEOTIDE SEQUENCE [LARGE SCALE GENOMIC DNA]</scope>
    <source>
        <strain evidence="5">Clone GOH B32 T37-40</strain>
    </source>
</reference>
<comment type="similarity">
    <text evidence="1">Belongs to the PPR family. PCMP-H subfamily.</text>
</comment>
<evidence type="ECO:0000313" key="5">
    <source>
        <dbReference type="EMBL" id="KAI5326564.1"/>
    </source>
</evidence>
<dbReference type="Proteomes" id="UP001054821">
    <property type="component" value="Chromosome 6"/>
</dbReference>